<dbReference type="InterPro" id="IPR038294">
    <property type="entry name" value="SLBP_RNA_bind_sf"/>
</dbReference>
<feature type="region of interest" description="Disordered" evidence="3">
    <location>
        <begin position="179"/>
        <end position="287"/>
    </location>
</feature>
<evidence type="ECO:0000259" key="4">
    <source>
        <dbReference type="Pfam" id="PF15247"/>
    </source>
</evidence>
<dbReference type="GO" id="GO:0071207">
    <property type="term" value="F:histone pre-mRNA stem-loop binding"/>
    <property type="evidence" value="ECO:0007669"/>
    <property type="project" value="TreeGrafter"/>
</dbReference>
<dbReference type="AlphaFoldDB" id="A0AAV8VXD3"/>
<evidence type="ECO:0000313" key="6">
    <source>
        <dbReference type="Proteomes" id="UP001159042"/>
    </source>
</evidence>
<proteinExistence type="inferred from homology"/>
<organism evidence="5 6">
    <name type="scientific">Exocentrus adspersus</name>
    <dbReference type="NCBI Taxonomy" id="1586481"/>
    <lineage>
        <taxon>Eukaryota</taxon>
        <taxon>Metazoa</taxon>
        <taxon>Ecdysozoa</taxon>
        <taxon>Arthropoda</taxon>
        <taxon>Hexapoda</taxon>
        <taxon>Insecta</taxon>
        <taxon>Pterygota</taxon>
        <taxon>Neoptera</taxon>
        <taxon>Endopterygota</taxon>
        <taxon>Coleoptera</taxon>
        <taxon>Polyphaga</taxon>
        <taxon>Cucujiformia</taxon>
        <taxon>Chrysomeloidea</taxon>
        <taxon>Cerambycidae</taxon>
        <taxon>Lamiinae</taxon>
        <taxon>Acanthocinini</taxon>
        <taxon>Exocentrus</taxon>
    </lineage>
</organism>
<reference evidence="5 6" key="1">
    <citation type="journal article" date="2023" name="Insect Mol. Biol.">
        <title>Genome sequencing provides insights into the evolution of gene families encoding plant cell wall-degrading enzymes in longhorned beetles.</title>
        <authorList>
            <person name="Shin N.R."/>
            <person name="Okamura Y."/>
            <person name="Kirsch R."/>
            <person name="Pauchet Y."/>
        </authorList>
    </citation>
    <scope>NUCLEOTIDE SEQUENCE [LARGE SCALE GENOMIC DNA]</scope>
    <source>
        <strain evidence="5">EAD_L_NR</strain>
    </source>
</reference>
<evidence type="ECO:0000313" key="5">
    <source>
        <dbReference type="EMBL" id="KAJ8918620.1"/>
    </source>
</evidence>
<dbReference type="GO" id="GO:0003729">
    <property type="term" value="F:mRNA binding"/>
    <property type="evidence" value="ECO:0007669"/>
    <property type="project" value="InterPro"/>
</dbReference>
<dbReference type="GO" id="GO:0007076">
    <property type="term" value="P:mitotic chromosome condensation"/>
    <property type="evidence" value="ECO:0007669"/>
    <property type="project" value="UniProtKB-ARBA"/>
</dbReference>
<evidence type="ECO:0000256" key="1">
    <source>
        <dbReference type="ARBA" id="ARBA00006151"/>
    </source>
</evidence>
<dbReference type="Proteomes" id="UP001159042">
    <property type="component" value="Unassembled WGS sequence"/>
</dbReference>
<sequence length="353" mass="40648">MGTKRISMNTSLKNARIFDDDSWDAEKAGLIVKQESVHSTCSNGQYRHENAENKEHAFSNIKIKTEIKTEIDDDFSLSQKEQCISPSKKGNSGWVEQYIKLEVPNAARISTTQVKEDYSSSESSSDNMEESYLDNIDDTVKKDILLNTPNKSEVTREVILENSNPSPFNKELFKHFNLGQGYGSPEQHSSKYETRKSVKRSVFSRLSPYKTYPTNEVPPERQSVKSRLGPPIVNRLEIPPCKTHPDNEVPPERQSVKKRLGPSVNTSPEVPRKRRKRVEQETDPATLSRRQKQIDFGKNTTGYDNYIKSVPRNERTREDPQTPNKFIKYSRRGWDGLIKQWRLKLHKYDPADT</sequence>
<dbReference type="GO" id="GO:0071204">
    <property type="term" value="C:histone pre-mRNA 3'end processing complex"/>
    <property type="evidence" value="ECO:0007669"/>
    <property type="project" value="TreeGrafter"/>
</dbReference>
<dbReference type="InterPro" id="IPR029344">
    <property type="entry name" value="SLBP_RNA_bind"/>
</dbReference>
<evidence type="ECO:0000256" key="3">
    <source>
        <dbReference type="SAM" id="MobiDB-lite"/>
    </source>
</evidence>
<protein>
    <recommendedName>
        <fullName evidence="4">Histone RNA hairpin-binding protein RNA-binding domain-containing protein</fullName>
    </recommendedName>
</protein>
<accession>A0AAV8VXD3</accession>
<feature type="domain" description="Histone RNA hairpin-binding protein RNA-binding" evidence="4">
    <location>
        <begin position="282"/>
        <end position="350"/>
    </location>
</feature>
<keyword evidence="2" id="KW-0694">RNA-binding</keyword>
<dbReference type="Pfam" id="PF15247">
    <property type="entry name" value="SLBP_RNA_bind"/>
    <property type="match status" value="1"/>
</dbReference>
<dbReference type="Gene3D" id="1.10.8.1120">
    <property type="entry name" value="Histone RNA hairpin-binding protein RNA-binding domain"/>
    <property type="match status" value="1"/>
</dbReference>
<dbReference type="GO" id="GO:0005737">
    <property type="term" value="C:cytoplasm"/>
    <property type="evidence" value="ECO:0007669"/>
    <property type="project" value="TreeGrafter"/>
</dbReference>
<evidence type="ECO:0000256" key="2">
    <source>
        <dbReference type="ARBA" id="ARBA00022884"/>
    </source>
</evidence>
<name>A0AAV8VXD3_9CUCU</name>
<dbReference type="PANTHER" id="PTHR17408:SF0">
    <property type="entry name" value="HISTONE RNA HAIRPIN-BINDING PROTEIN"/>
    <property type="match status" value="1"/>
</dbReference>
<dbReference type="GO" id="GO:0006398">
    <property type="term" value="P:mRNA 3'-end processing by stem-loop binding and cleavage"/>
    <property type="evidence" value="ECO:0007669"/>
    <property type="project" value="TreeGrafter"/>
</dbReference>
<dbReference type="PANTHER" id="PTHR17408">
    <property type="entry name" value="HISTONE RNA HAIRPIN-BINDING PROTEIN"/>
    <property type="match status" value="1"/>
</dbReference>
<comment type="caution">
    <text evidence="5">The sequence shown here is derived from an EMBL/GenBank/DDBJ whole genome shotgun (WGS) entry which is preliminary data.</text>
</comment>
<dbReference type="EMBL" id="JANEYG010000024">
    <property type="protein sequence ID" value="KAJ8918620.1"/>
    <property type="molecule type" value="Genomic_DNA"/>
</dbReference>
<keyword evidence="6" id="KW-1185">Reference proteome</keyword>
<dbReference type="GO" id="GO:0051028">
    <property type="term" value="P:mRNA transport"/>
    <property type="evidence" value="ECO:0007669"/>
    <property type="project" value="TreeGrafter"/>
</dbReference>
<dbReference type="InterPro" id="IPR026502">
    <property type="entry name" value="SLBP1/SLBP2"/>
</dbReference>
<gene>
    <name evidence="5" type="ORF">NQ315_013126</name>
</gene>
<feature type="compositionally biased region" description="Basic and acidic residues" evidence="3">
    <location>
        <begin position="243"/>
        <end position="255"/>
    </location>
</feature>
<comment type="similarity">
    <text evidence="1">Belongs to the SLBP family.</text>
</comment>
<dbReference type="FunFam" id="1.10.8.1120:FF:000001">
    <property type="entry name" value="Histone RNA hairpin-binding protein-like"/>
    <property type="match status" value="1"/>
</dbReference>